<evidence type="ECO:0000313" key="3">
    <source>
        <dbReference type="Proteomes" id="UP000184442"/>
    </source>
</evidence>
<dbReference type="InterPro" id="IPR027981">
    <property type="entry name" value="DUF4446"/>
</dbReference>
<reference evidence="2 3" key="1">
    <citation type="submission" date="2016-11" db="EMBL/GenBank/DDBJ databases">
        <authorList>
            <person name="Jaros S."/>
            <person name="Januszkiewicz K."/>
            <person name="Wedrychowicz H."/>
        </authorList>
    </citation>
    <scope>NUCLEOTIDE SEQUENCE [LARGE SCALE GENOMIC DNA]</scope>
    <source>
        <strain evidence="2 3">DSM 19022</strain>
    </source>
</reference>
<dbReference type="Pfam" id="PF14584">
    <property type="entry name" value="DUF4446"/>
    <property type="match status" value="1"/>
</dbReference>
<organism evidence="2 3">
    <name type="scientific">Lutispora thermophila DSM 19022</name>
    <dbReference type="NCBI Taxonomy" id="1122184"/>
    <lineage>
        <taxon>Bacteria</taxon>
        <taxon>Bacillati</taxon>
        <taxon>Bacillota</taxon>
        <taxon>Clostridia</taxon>
        <taxon>Lutisporales</taxon>
        <taxon>Lutisporaceae</taxon>
        <taxon>Lutispora</taxon>
    </lineage>
</organism>
<evidence type="ECO:0000256" key="1">
    <source>
        <dbReference type="SAM" id="Phobius"/>
    </source>
</evidence>
<dbReference type="Proteomes" id="UP000184442">
    <property type="component" value="Unassembled WGS sequence"/>
</dbReference>
<keyword evidence="3" id="KW-1185">Reference proteome</keyword>
<keyword evidence="1" id="KW-1133">Transmembrane helix</keyword>
<dbReference type="STRING" id="1122184.SAMN02745176_02992"/>
<gene>
    <name evidence="2" type="ORF">SAMN02745176_02992</name>
</gene>
<name>A0A1M6HYP6_9FIRM</name>
<dbReference type="AlphaFoldDB" id="A0A1M6HYP6"/>
<accession>A0A1M6HYP6</accession>
<keyword evidence="1" id="KW-0472">Membrane</keyword>
<sequence length="160" mass="18352">MIKNNEIINLIFMLAIILLVLWNIILSISFTRLKGKYKKMMRGSSNKNLEQMIADYMASIESTIDRVQLLNEEVIHLKEQTDRCVQKLSITRYNAFSDTGSDLSYSIALLDNYNNGVIITSIYGRNESVTYAKPIENGSSKYPLSVEEEMVLNRCLKSKR</sequence>
<keyword evidence="1" id="KW-0812">Transmembrane</keyword>
<evidence type="ECO:0000313" key="2">
    <source>
        <dbReference type="EMBL" id="SHJ27263.1"/>
    </source>
</evidence>
<feature type="transmembrane region" description="Helical" evidence="1">
    <location>
        <begin position="12"/>
        <end position="33"/>
    </location>
</feature>
<proteinExistence type="predicted"/>
<evidence type="ECO:0008006" key="4">
    <source>
        <dbReference type="Google" id="ProtNLM"/>
    </source>
</evidence>
<dbReference type="EMBL" id="FQZS01000025">
    <property type="protein sequence ID" value="SHJ27263.1"/>
    <property type="molecule type" value="Genomic_DNA"/>
</dbReference>
<protein>
    <recommendedName>
        <fullName evidence="4">DUF4446 domain-containing protein</fullName>
    </recommendedName>
</protein>